<dbReference type="Pfam" id="PF09084">
    <property type="entry name" value="NMT1"/>
    <property type="match status" value="1"/>
</dbReference>
<evidence type="ECO:0000256" key="2">
    <source>
        <dbReference type="ARBA" id="ARBA00010742"/>
    </source>
</evidence>
<dbReference type="AlphaFoldDB" id="A0A939PJ59"/>
<sequence length="332" mass="34755">MRSLRFRSIVAASVALLAASTLSACGGDDDSSGNSKGLENGGKMTVAILGVVDGAGAQIAQQKGLFKAEGLDVNLKIVAKSTDALPALMKGDVGVIGGANLSTFIAANDAGQMHLKVIGEAATLTPNMMSVLVKPDSPIKEPKDLEGKKVAVVIPNNIQVLTMNAILRAKNVDPTKVKYTPVPFAQMGPALEKGDVDAVHVLEPFLSDIQKKQGARSVLDGGSDPVKGVPVSGYVSTKEWTDKHPKEAAAFQRALFKAQALAASDRKQVESVLPTYAKIAPDVAKVITLPGYPTSLNATRISRVVDLMKAQPGLLKNNPDVNSILFTPQASQ</sequence>
<dbReference type="GO" id="GO:0042918">
    <property type="term" value="P:alkanesulfonate transmembrane transport"/>
    <property type="evidence" value="ECO:0007669"/>
    <property type="project" value="TreeGrafter"/>
</dbReference>
<feature type="chain" id="PRO_5038358296" evidence="4">
    <location>
        <begin position="27"/>
        <end position="332"/>
    </location>
</feature>
<dbReference type="Gene3D" id="3.40.190.10">
    <property type="entry name" value="Periplasmic binding protein-like II"/>
    <property type="match status" value="2"/>
</dbReference>
<dbReference type="SUPFAM" id="SSF53850">
    <property type="entry name" value="Periplasmic binding protein-like II"/>
    <property type="match status" value="1"/>
</dbReference>
<evidence type="ECO:0000313" key="7">
    <source>
        <dbReference type="Proteomes" id="UP000669179"/>
    </source>
</evidence>
<feature type="domain" description="SsuA/THI5-like" evidence="5">
    <location>
        <begin position="55"/>
        <end position="264"/>
    </location>
</feature>
<dbReference type="EMBL" id="JAGEOJ010000019">
    <property type="protein sequence ID" value="MBO2453133.1"/>
    <property type="molecule type" value="Genomic_DNA"/>
</dbReference>
<keyword evidence="7" id="KW-1185">Reference proteome</keyword>
<dbReference type="PANTHER" id="PTHR30024:SF47">
    <property type="entry name" value="TAURINE-BINDING PERIPLASMIC PROTEIN"/>
    <property type="match status" value="1"/>
</dbReference>
<feature type="signal peptide" evidence="4">
    <location>
        <begin position="1"/>
        <end position="26"/>
    </location>
</feature>
<comment type="subcellular location">
    <subcellularLocation>
        <location evidence="1">Periplasm</location>
    </subcellularLocation>
</comment>
<evidence type="ECO:0000256" key="4">
    <source>
        <dbReference type="SAM" id="SignalP"/>
    </source>
</evidence>
<evidence type="ECO:0000256" key="3">
    <source>
        <dbReference type="ARBA" id="ARBA00022729"/>
    </source>
</evidence>
<comment type="similarity">
    <text evidence="2">Belongs to the bacterial solute-binding protein SsuA/TauA family.</text>
</comment>
<dbReference type="GO" id="GO:0042597">
    <property type="term" value="C:periplasmic space"/>
    <property type="evidence" value="ECO:0007669"/>
    <property type="project" value="UniProtKB-SubCell"/>
</dbReference>
<organism evidence="6 7">
    <name type="scientific">Actinomadura barringtoniae</name>
    <dbReference type="NCBI Taxonomy" id="1427535"/>
    <lineage>
        <taxon>Bacteria</taxon>
        <taxon>Bacillati</taxon>
        <taxon>Actinomycetota</taxon>
        <taxon>Actinomycetes</taxon>
        <taxon>Streptosporangiales</taxon>
        <taxon>Thermomonosporaceae</taxon>
        <taxon>Actinomadura</taxon>
    </lineage>
</organism>
<gene>
    <name evidence="6" type="ORF">J4573_38990</name>
</gene>
<evidence type="ECO:0000256" key="1">
    <source>
        <dbReference type="ARBA" id="ARBA00004418"/>
    </source>
</evidence>
<dbReference type="PANTHER" id="PTHR30024">
    <property type="entry name" value="ALIPHATIC SULFONATES-BINDING PROTEIN-RELATED"/>
    <property type="match status" value="1"/>
</dbReference>
<name>A0A939PJ59_9ACTN</name>
<dbReference type="Proteomes" id="UP000669179">
    <property type="component" value="Unassembled WGS sequence"/>
</dbReference>
<dbReference type="RefSeq" id="WP_208261157.1">
    <property type="nucleotide sequence ID" value="NZ_JAGEOJ010000019.1"/>
</dbReference>
<accession>A0A939PJ59</accession>
<comment type="caution">
    <text evidence="6">The sequence shown here is derived from an EMBL/GenBank/DDBJ whole genome shotgun (WGS) entry which is preliminary data.</text>
</comment>
<keyword evidence="3 4" id="KW-0732">Signal</keyword>
<dbReference type="PROSITE" id="PS51257">
    <property type="entry name" value="PROKAR_LIPOPROTEIN"/>
    <property type="match status" value="1"/>
</dbReference>
<evidence type="ECO:0000259" key="5">
    <source>
        <dbReference type="Pfam" id="PF09084"/>
    </source>
</evidence>
<dbReference type="InterPro" id="IPR015168">
    <property type="entry name" value="SsuA/THI5"/>
</dbReference>
<evidence type="ECO:0000313" key="6">
    <source>
        <dbReference type="EMBL" id="MBO2453133.1"/>
    </source>
</evidence>
<protein>
    <submittedName>
        <fullName evidence="6">ABC transporter substrate-binding protein</fullName>
    </submittedName>
</protein>
<reference evidence="6" key="1">
    <citation type="submission" date="2021-03" db="EMBL/GenBank/DDBJ databases">
        <authorList>
            <person name="Kanchanasin P."/>
            <person name="Saeng-In P."/>
            <person name="Phongsopitanun W."/>
            <person name="Yuki M."/>
            <person name="Kudo T."/>
            <person name="Ohkuma M."/>
            <person name="Tanasupawat S."/>
        </authorList>
    </citation>
    <scope>NUCLEOTIDE SEQUENCE</scope>
    <source>
        <strain evidence="6">GKU 128</strain>
    </source>
</reference>
<proteinExistence type="inferred from homology"/>